<reference evidence="1 2" key="1">
    <citation type="submission" date="2018-05" db="EMBL/GenBank/DDBJ databases">
        <title>Lujinxingia marina gen. nov. sp. nov., a new facultative anaerobic member of the class Deltaproteobacteria, and proposal of Lujinxingaceae fam. nov.</title>
        <authorList>
            <person name="Li C.-M."/>
        </authorList>
    </citation>
    <scope>NUCLEOTIDE SEQUENCE [LARGE SCALE GENOMIC DNA]</scope>
    <source>
        <strain evidence="1 2">B210</strain>
    </source>
</reference>
<dbReference type="AlphaFoldDB" id="A0A328C4Y4"/>
<evidence type="ECO:0000313" key="1">
    <source>
        <dbReference type="EMBL" id="RAL22381.1"/>
    </source>
</evidence>
<dbReference type="RefSeq" id="WP_111729952.1">
    <property type="nucleotide sequence ID" value="NZ_QHKO01000004.1"/>
</dbReference>
<organism evidence="1 2">
    <name type="scientific">Lujinxingia litoralis</name>
    <dbReference type="NCBI Taxonomy" id="2211119"/>
    <lineage>
        <taxon>Bacteria</taxon>
        <taxon>Deltaproteobacteria</taxon>
        <taxon>Bradymonadales</taxon>
        <taxon>Lujinxingiaceae</taxon>
        <taxon>Lujinxingia</taxon>
    </lineage>
</organism>
<dbReference type="OrthoDB" id="5516508at2"/>
<sequence length="104" mass="11566">MADTRIKAEGTYSGVSDKNMNTFRDDVLAEMTSKNVSGFAVLNEGNAWIQLEGDEFDVTDVCDFINNYGILTTFATTSLVSITSRQLNECYLYYKNLTPVTSLP</sequence>
<keyword evidence="2" id="KW-1185">Reference proteome</keyword>
<proteinExistence type="predicted"/>
<protein>
    <submittedName>
        <fullName evidence="1">Uncharacterized protein</fullName>
    </submittedName>
</protein>
<dbReference type="Proteomes" id="UP000249169">
    <property type="component" value="Unassembled WGS sequence"/>
</dbReference>
<comment type="caution">
    <text evidence="1">The sequence shown here is derived from an EMBL/GenBank/DDBJ whole genome shotgun (WGS) entry which is preliminary data.</text>
</comment>
<gene>
    <name evidence="1" type="ORF">DL240_11060</name>
</gene>
<accession>A0A328C4Y4</accession>
<name>A0A328C4Y4_9DELT</name>
<dbReference type="EMBL" id="QHKO01000004">
    <property type="protein sequence ID" value="RAL22381.1"/>
    <property type="molecule type" value="Genomic_DNA"/>
</dbReference>
<evidence type="ECO:0000313" key="2">
    <source>
        <dbReference type="Proteomes" id="UP000249169"/>
    </source>
</evidence>